<proteinExistence type="predicted"/>
<keyword evidence="4" id="KW-1185">Reference proteome</keyword>
<feature type="compositionally biased region" description="Polar residues" evidence="1">
    <location>
        <begin position="16"/>
        <end position="35"/>
    </location>
</feature>
<evidence type="ECO:0000259" key="2">
    <source>
        <dbReference type="Pfam" id="PF14111"/>
    </source>
</evidence>
<sequence>MKTATTTSLKGPPIQVSANLKQTTNSESAFSKSRSEEITIQQTVQIPSRFTIHPPKSSYPLRTNPASSATIPSSSNCSNPPCLSQNYQSLTLLPCLLGNPKLLFLMLYSKGEQNFTKSVKLEIHLQPQKRPFLVRITNEFTRSKVLAKQLWYVGTSMFYVSEWGSPTASEIPEIVSIPLWAHLSGVSFDLRTNEGLSLAAGLVGEPIETDDYTKNLTDLNVAHVKVEADLTKPLPSSGELLRQNGDIIPISIEYPRTPPSCTHCLCIGHIRNDCIYAPAKDATKVFAQPSQVGVLDPPDSEDLPADPKIDVVPQNKPWNQHY</sequence>
<gene>
    <name evidence="3" type="ORF">HID58_047684</name>
</gene>
<feature type="region of interest" description="Disordered" evidence="1">
    <location>
        <begin position="50"/>
        <end position="78"/>
    </location>
</feature>
<dbReference type="InterPro" id="IPR025558">
    <property type="entry name" value="DUF4283"/>
</dbReference>
<evidence type="ECO:0000313" key="4">
    <source>
        <dbReference type="Proteomes" id="UP000824890"/>
    </source>
</evidence>
<dbReference type="InterPro" id="IPR040256">
    <property type="entry name" value="At4g02000-like"/>
</dbReference>
<evidence type="ECO:0000256" key="1">
    <source>
        <dbReference type="SAM" id="MobiDB-lite"/>
    </source>
</evidence>
<dbReference type="EMBL" id="JAGKQM010000012">
    <property type="protein sequence ID" value="KAH0898116.1"/>
    <property type="molecule type" value="Genomic_DNA"/>
</dbReference>
<evidence type="ECO:0000313" key="3">
    <source>
        <dbReference type="EMBL" id="KAH0898116.1"/>
    </source>
</evidence>
<feature type="region of interest" description="Disordered" evidence="1">
    <location>
        <begin position="1"/>
        <end position="35"/>
    </location>
</feature>
<dbReference type="PANTHER" id="PTHR31286">
    <property type="entry name" value="GLYCINE-RICH CELL WALL STRUCTURAL PROTEIN 1.8-LIKE"/>
    <property type="match status" value="1"/>
</dbReference>
<dbReference type="Proteomes" id="UP000824890">
    <property type="component" value="Unassembled WGS sequence"/>
</dbReference>
<accession>A0ABQ8B1F3</accession>
<feature type="region of interest" description="Disordered" evidence="1">
    <location>
        <begin position="291"/>
        <end position="322"/>
    </location>
</feature>
<feature type="domain" description="DUF4283" evidence="2">
    <location>
        <begin position="116"/>
        <end position="164"/>
    </location>
</feature>
<comment type="caution">
    <text evidence="3">The sequence shown here is derived from an EMBL/GenBank/DDBJ whole genome shotgun (WGS) entry which is preliminary data.</text>
</comment>
<feature type="compositionally biased region" description="Polar residues" evidence="1">
    <location>
        <begin position="60"/>
        <end position="71"/>
    </location>
</feature>
<dbReference type="Pfam" id="PF14111">
    <property type="entry name" value="DUF4283"/>
    <property type="match status" value="1"/>
</dbReference>
<dbReference type="PANTHER" id="PTHR31286:SF90">
    <property type="entry name" value="DUF4283 DOMAIN-CONTAINING PROTEIN"/>
    <property type="match status" value="1"/>
</dbReference>
<organism evidence="3 4">
    <name type="scientific">Brassica napus</name>
    <name type="common">Rape</name>
    <dbReference type="NCBI Taxonomy" id="3708"/>
    <lineage>
        <taxon>Eukaryota</taxon>
        <taxon>Viridiplantae</taxon>
        <taxon>Streptophyta</taxon>
        <taxon>Embryophyta</taxon>
        <taxon>Tracheophyta</taxon>
        <taxon>Spermatophyta</taxon>
        <taxon>Magnoliopsida</taxon>
        <taxon>eudicotyledons</taxon>
        <taxon>Gunneridae</taxon>
        <taxon>Pentapetalae</taxon>
        <taxon>rosids</taxon>
        <taxon>malvids</taxon>
        <taxon>Brassicales</taxon>
        <taxon>Brassicaceae</taxon>
        <taxon>Brassiceae</taxon>
        <taxon>Brassica</taxon>
    </lineage>
</organism>
<name>A0ABQ8B1F3_BRANA</name>
<reference evidence="3 4" key="1">
    <citation type="submission" date="2021-05" db="EMBL/GenBank/DDBJ databases">
        <title>Genome Assembly of Synthetic Allotetraploid Brassica napus Reveals Homoeologous Exchanges between Subgenomes.</title>
        <authorList>
            <person name="Davis J.T."/>
        </authorList>
    </citation>
    <scope>NUCLEOTIDE SEQUENCE [LARGE SCALE GENOMIC DNA]</scope>
    <source>
        <strain evidence="4">cv. Da-Ae</strain>
        <tissue evidence="3">Seedling</tissue>
    </source>
</reference>
<protein>
    <recommendedName>
        <fullName evidence="2">DUF4283 domain-containing protein</fullName>
    </recommendedName>
</protein>